<gene>
    <name evidence="1" type="ORF">GCM10007981_16830</name>
</gene>
<dbReference type="InterPro" id="IPR036390">
    <property type="entry name" value="WH_DNA-bd_sf"/>
</dbReference>
<accession>A0A830H0D9</accession>
<proteinExistence type="predicted"/>
<organism evidence="1 2">
    <name type="scientific">Thermocladium modestius</name>
    <dbReference type="NCBI Taxonomy" id="62609"/>
    <lineage>
        <taxon>Archaea</taxon>
        <taxon>Thermoproteota</taxon>
        <taxon>Thermoprotei</taxon>
        <taxon>Thermoproteales</taxon>
        <taxon>Thermoproteaceae</taxon>
        <taxon>Thermocladium</taxon>
    </lineage>
</organism>
<evidence type="ECO:0000313" key="1">
    <source>
        <dbReference type="EMBL" id="GGP22105.1"/>
    </source>
</evidence>
<sequence>MELEALRTKWAGLLPPLDAEEVAIMNAVICNEGSTMYRLSRVTGLAISSAYRKTASLARRGLVKVERRGRAGTCRSTLKGLLACFARGCVDDGYLLGRISSMFRNGGVEVGSQGELLALLSIAADSLASAAVDIRQPRDLVLSVIGHIMADRRRVGDPPRALVLGIIRDLEELLK</sequence>
<dbReference type="OrthoDB" id="29098at2157"/>
<reference evidence="1" key="2">
    <citation type="submission" date="2020-09" db="EMBL/GenBank/DDBJ databases">
        <authorList>
            <person name="Sun Q."/>
            <person name="Ohkuma M."/>
        </authorList>
    </citation>
    <scope>NUCLEOTIDE SEQUENCE</scope>
    <source>
        <strain evidence="1">JCM 10088</strain>
    </source>
</reference>
<dbReference type="EMBL" id="BMNL01000004">
    <property type="protein sequence ID" value="GGP22105.1"/>
    <property type="molecule type" value="Genomic_DNA"/>
</dbReference>
<dbReference type="SUPFAM" id="SSF46785">
    <property type="entry name" value="Winged helix' DNA-binding domain"/>
    <property type="match status" value="1"/>
</dbReference>
<dbReference type="AlphaFoldDB" id="A0A830H0D9"/>
<comment type="caution">
    <text evidence="1">The sequence shown here is derived from an EMBL/GenBank/DDBJ whole genome shotgun (WGS) entry which is preliminary data.</text>
</comment>
<name>A0A830H0D9_9CREN</name>
<dbReference type="Proteomes" id="UP000610960">
    <property type="component" value="Unassembled WGS sequence"/>
</dbReference>
<evidence type="ECO:0000313" key="2">
    <source>
        <dbReference type="Proteomes" id="UP000610960"/>
    </source>
</evidence>
<reference evidence="1" key="1">
    <citation type="journal article" date="2014" name="Int. J. Syst. Evol. Microbiol.">
        <title>Complete genome sequence of Corynebacterium casei LMG S-19264T (=DSM 44701T), isolated from a smear-ripened cheese.</title>
        <authorList>
            <consortium name="US DOE Joint Genome Institute (JGI-PGF)"/>
            <person name="Walter F."/>
            <person name="Albersmeier A."/>
            <person name="Kalinowski J."/>
            <person name="Ruckert C."/>
        </authorList>
    </citation>
    <scope>NUCLEOTIDE SEQUENCE</scope>
    <source>
        <strain evidence="1">JCM 10088</strain>
    </source>
</reference>
<dbReference type="RefSeq" id="WP_188596966.1">
    <property type="nucleotide sequence ID" value="NZ_BMNL01000004.1"/>
</dbReference>
<protein>
    <submittedName>
        <fullName evidence="1">Uncharacterized protein</fullName>
    </submittedName>
</protein>
<keyword evidence="2" id="KW-1185">Reference proteome</keyword>